<sequence>MEIKRDADKGECATFTVESKHRWTLRLNASISITYFVVMLHPGGFFGSKRQITDPTILENSPVTASVGRTGKECLLTSAWDYSHSRFGTYFFFTCDMDEQKYRNVNYAYYVNLYIDPKKFDTSYTAKNVSLCSLAVMSSKNDCGTPDIPLHSTVTNNPNTHEWTFDCDEGYELVGKATVSCGQNGRWASDFPYCTRKELCPVSRSSTDMSVKTRWDNVVQKDNKIIAVIDTIVNHTYSVPQVDNGVELSPIAWVNPKDLPKPGSKDSGSTLTVFISVLSIILAIALVAGLVYYVFNKGYLNSV</sequence>
<protein>
    <recommendedName>
        <fullName evidence="4">Sushi domain-containing protein</fullName>
    </recommendedName>
</protein>
<keyword evidence="3" id="KW-0812">Transmembrane</keyword>
<dbReference type="AlphaFoldDB" id="A0A7R9MJT0"/>
<dbReference type="PROSITE" id="PS50923">
    <property type="entry name" value="SUSHI"/>
    <property type="match status" value="1"/>
</dbReference>
<evidence type="ECO:0000259" key="4">
    <source>
        <dbReference type="PROSITE" id="PS50923"/>
    </source>
</evidence>
<dbReference type="Proteomes" id="UP000728032">
    <property type="component" value="Unassembled WGS sequence"/>
</dbReference>
<dbReference type="InterPro" id="IPR000436">
    <property type="entry name" value="Sushi_SCR_CCP_dom"/>
</dbReference>
<feature type="transmembrane region" description="Helical" evidence="3">
    <location>
        <begin position="271"/>
        <end position="295"/>
    </location>
</feature>
<dbReference type="Pfam" id="PF00084">
    <property type="entry name" value="Sushi"/>
    <property type="match status" value="1"/>
</dbReference>
<organism evidence="5">
    <name type="scientific">Oppiella nova</name>
    <dbReference type="NCBI Taxonomy" id="334625"/>
    <lineage>
        <taxon>Eukaryota</taxon>
        <taxon>Metazoa</taxon>
        <taxon>Ecdysozoa</taxon>
        <taxon>Arthropoda</taxon>
        <taxon>Chelicerata</taxon>
        <taxon>Arachnida</taxon>
        <taxon>Acari</taxon>
        <taxon>Acariformes</taxon>
        <taxon>Sarcoptiformes</taxon>
        <taxon>Oribatida</taxon>
        <taxon>Brachypylina</taxon>
        <taxon>Oppioidea</taxon>
        <taxon>Oppiidae</taxon>
        <taxon>Oppiella</taxon>
    </lineage>
</organism>
<dbReference type="Gene3D" id="2.10.70.10">
    <property type="entry name" value="Complement Module, domain 1"/>
    <property type="match status" value="1"/>
</dbReference>
<proteinExistence type="predicted"/>
<dbReference type="InterPro" id="IPR035976">
    <property type="entry name" value="Sushi/SCR/CCP_sf"/>
</dbReference>
<dbReference type="OrthoDB" id="6423882at2759"/>
<reference evidence="5" key="1">
    <citation type="submission" date="2020-11" db="EMBL/GenBank/DDBJ databases">
        <authorList>
            <person name="Tran Van P."/>
        </authorList>
    </citation>
    <scope>NUCLEOTIDE SEQUENCE</scope>
</reference>
<feature type="domain" description="Sushi" evidence="4">
    <location>
        <begin position="141"/>
        <end position="196"/>
    </location>
</feature>
<keyword evidence="3" id="KW-1133">Transmembrane helix</keyword>
<feature type="disulfide bond" evidence="2">
    <location>
        <begin position="167"/>
        <end position="194"/>
    </location>
</feature>
<evidence type="ECO:0000313" key="5">
    <source>
        <dbReference type="EMBL" id="CAD7661475.1"/>
    </source>
</evidence>
<evidence type="ECO:0000256" key="3">
    <source>
        <dbReference type="SAM" id="Phobius"/>
    </source>
</evidence>
<accession>A0A7R9MJT0</accession>
<feature type="non-terminal residue" evidence="5">
    <location>
        <position position="303"/>
    </location>
</feature>
<dbReference type="SUPFAM" id="SSF57535">
    <property type="entry name" value="Complement control module/SCR domain"/>
    <property type="match status" value="1"/>
</dbReference>
<dbReference type="EMBL" id="CAJPVJ010023808">
    <property type="protein sequence ID" value="CAG2178611.1"/>
    <property type="molecule type" value="Genomic_DNA"/>
</dbReference>
<keyword evidence="6" id="KW-1185">Reference proteome</keyword>
<dbReference type="SMART" id="SM00032">
    <property type="entry name" value="CCP"/>
    <property type="match status" value="1"/>
</dbReference>
<evidence type="ECO:0000313" key="6">
    <source>
        <dbReference type="Proteomes" id="UP000728032"/>
    </source>
</evidence>
<dbReference type="CDD" id="cd00033">
    <property type="entry name" value="CCP"/>
    <property type="match status" value="1"/>
</dbReference>
<keyword evidence="1 2" id="KW-1015">Disulfide bond</keyword>
<name>A0A7R9MJT0_9ACAR</name>
<comment type="caution">
    <text evidence="2">Lacks conserved residue(s) required for the propagation of feature annotation.</text>
</comment>
<keyword evidence="2" id="KW-0768">Sushi</keyword>
<evidence type="ECO:0000256" key="1">
    <source>
        <dbReference type="ARBA" id="ARBA00023157"/>
    </source>
</evidence>
<keyword evidence="3" id="KW-0472">Membrane</keyword>
<evidence type="ECO:0000256" key="2">
    <source>
        <dbReference type="PROSITE-ProRule" id="PRU00302"/>
    </source>
</evidence>
<gene>
    <name evidence="5" type="ORF">ONB1V03_LOCUS18036</name>
</gene>
<dbReference type="EMBL" id="OC938633">
    <property type="protein sequence ID" value="CAD7661475.1"/>
    <property type="molecule type" value="Genomic_DNA"/>
</dbReference>